<protein>
    <submittedName>
        <fullName evidence="1">Uncharacterized protein</fullName>
    </submittedName>
</protein>
<reference evidence="2" key="1">
    <citation type="journal article" date="2019" name="Int. J. Syst. Evol. Microbiol.">
        <title>The Global Catalogue of Microorganisms (GCM) 10K type strain sequencing project: providing services to taxonomists for standard genome sequencing and annotation.</title>
        <authorList>
            <consortium name="The Broad Institute Genomics Platform"/>
            <consortium name="The Broad Institute Genome Sequencing Center for Infectious Disease"/>
            <person name="Wu L."/>
            <person name="Ma J."/>
        </authorList>
    </citation>
    <scope>NUCLEOTIDE SEQUENCE [LARGE SCALE GENOMIC DNA]</scope>
    <source>
        <strain evidence="2">JCM 18283</strain>
    </source>
</reference>
<organism evidence="1 2">
    <name type="scientific">Mucilaginibacter defluvii</name>
    <dbReference type="NCBI Taxonomy" id="1196019"/>
    <lineage>
        <taxon>Bacteria</taxon>
        <taxon>Pseudomonadati</taxon>
        <taxon>Bacteroidota</taxon>
        <taxon>Sphingobacteriia</taxon>
        <taxon>Sphingobacteriales</taxon>
        <taxon>Sphingobacteriaceae</taxon>
        <taxon>Mucilaginibacter</taxon>
    </lineage>
</organism>
<evidence type="ECO:0000313" key="2">
    <source>
        <dbReference type="Proteomes" id="UP001501436"/>
    </source>
</evidence>
<evidence type="ECO:0000313" key="1">
    <source>
        <dbReference type="EMBL" id="GAA4921208.1"/>
    </source>
</evidence>
<accession>A0ABP9FY68</accession>
<proteinExistence type="predicted"/>
<dbReference type="EMBL" id="BAABJI010000002">
    <property type="protein sequence ID" value="GAA4921208.1"/>
    <property type="molecule type" value="Genomic_DNA"/>
</dbReference>
<keyword evidence="2" id="KW-1185">Reference proteome</keyword>
<gene>
    <name evidence="1" type="ORF">GCM10023313_26310</name>
</gene>
<dbReference type="Proteomes" id="UP001501436">
    <property type="component" value="Unassembled WGS sequence"/>
</dbReference>
<comment type="caution">
    <text evidence="1">The sequence shown here is derived from an EMBL/GenBank/DDBJ whole genome shotgun (WGS) entry which is preliminary data.</text>
</comment>
<sequence length="67" mass="7726">MEYEVEHVPWRIGEFTDFVFDADVKELYGEAFGPFLTVKPYLVFFAEGSEVSVRAASRLIIERVPPK</sequence>
<name>A0ABP9FY68_9SPHI</name>